<protein>
    <recommendedName>
        <fullName evidence="3">EF-hand domain-containing protein</fullName>
    </recommendedName>
</protein>
<dbReference type="SUPFAM" id="SSF47473">
    <property type="entry name" value="EF-hand"/>
    <property type="match status" value="1"/>
</dbReference>
<reference evidence="1 2" key="1">
    <citation type="submission" date="2024-02" db="EMBL/GenBank/DDBJ databases">
        <authorList>
            <person name="Chen Y."/>
            <person name="Shah S."/>
            <person name="Dougan E. K."/>
            <person name="Thang M."/>
            <person name="Chan C."/>
        </authorList>
    </citation>
    <scope>NUCLEOTIDE SEQUENCE [LARGE SCALE GENOMIC DNA]</scope>
</reference>
<sequence length="222" mass="25653">MRASCISSQEKLLDMHLHPLIAWRKIDKDGVFGPFFFGGGWSSAAFTAQYFLTEWMEDGSMRISYDEFRFYLYDMISTNKAHCSSLPGFPKMESEIAAVWRAMDKECTGYIELRDWDTKSHEHLAEFKTWADRTHGSAAVAFRALDTGGNGQTSNCKLSRKELERCTRGEDPCKAEIEFLFDGLDVNQIEYLYEADVKFLDGWDLAWEEWQAEAERKWAESV</sequence>
<organism evidence="1 2">
    <name type="scientific">Durusdinium trenchii</name>
    <dbReference type="NCBI Taxonomy" id="1381693"/>
    <lineage>
        <taxon>Eukaryota</taxon>
        <taxon>Sar</taxon>
        <taxon>Alveolata</taxon>
        <taxon>Dinophyceae</taxon>
        <taxon>Suessiales</taxon>
        <taxon>Symbiodiniaceae</taxon>
        <taxon>Durusdinium</taxon>
    </lineage>
</organism>
<dbReference type="InterPro" id="IPR011992">
    <property type="entry name" value="EF-hand-dom_pair"/>
</dbReference>
<keyword evidence="2" id="KW-1185">Reference proteome</keyword>
<comment type="caution">
    <text evidence="1">The sequence shown here is derived from an EMBL/GenBank/DDBJ whole genome shotgun (WGS) entry which is preliminary data.</text>
</comment>
<proteinExistence type="predicted"/>
<dbReference type="EMBL" id="CAXAMM010017668">
    <property type="protein sequence ID" value="CAK9041641.1"/>
    <property type="molecule type" value="Genomic_DNA"/>
</dbReference>
<evidence type="ECO:0000313" key="2">
    <source>
        <dbReference type="Proteomes" id="UP001642464"/>
    </source>
</evidence>
<accession>A0ABP0LR21</accession>
<dbReference type="Proteomes" id="UP001642464">
    <property type="component" value="Unassembled WGS sequence"/>
</dbReference>
<evidence type="ECO:0008006" key="3">
    <source>
        <dbReference type="Google" id="ProtNLM"/>
    </source>
</evidence>
<name>A0ABP0LR21_9DINO</name>
<dbReference type="Gene3D" id="1.10.238.10">
    <property type="entry name" value="EF-hand"/>
    <property type="match status" value="1"/>
</dbReference>
<evidence type="ECO:0000313" key="1">
    <source>
        <dbReference type="EMBL" id="CAK9041641.1"/>
    </source>
</evidence>
<gene>
    <name evidence="1" type="ORF">SCF082_LOCUS24024</name>
</gene>